<dbReference type="SUPFAM" id="SSF50911">
    <property type="entry name" value="Mannose 6-phosphate receptor domain"/>
    <property type="match status" value="1"/>
</dbReference>
<dbReference type="EC" id="3.2.1.-" evidence="9"/>
<feature type="active site" description="Proton donor" evidence="7">
    <location>
        <position position="272"/>
    </location>
</feature>
<dbReference type="GO" id="GO:0016020">
    <property type="term" value="C:membrane"/>
    <property type="evidence" value="ECO:0007669"/>
    <property type="project" value="InterPro"/>
</dbReference>
<dbReference type="InterPro" id="IPR003137">
    <property type="entry name" value="PA_domain"/>
</dbReference>
<dbReference type="GO" id="GO:1904380">
    <property type="term" value="P:endoplasmic reticulum mannose trimming"/>
    <property type="evidence" value="ECO:0007669"/>
    <property type="project" value="InterPro"/>
</dbReference>
<dbReference type="AlphaFoldDB" id="A0A6G0WJB5"/>
<dbReference type="Gene3D" id="3.50.30.30">
    <property type="match status" value="1"/>
</dbReference>
<evidence type="ECO:0000256" key="7">
    <source>
        <dbReference type="PIRSR" id="PIRSR601382-1"/>
    </source>
</evidence>
<dbReference type="InterPro" id="IPR009011">
    <property type="entry name" value="Man6P_isomerase_rcpt-bd_dom_sf"/>
</dbReference>
<keyword evidence="14" id="KW-1185">Reference proteome</keyword>
<evidence type="ECO:0000256" key="6">
    <source>
        <dbReference type="ARBA" id="ARBA00023180"/>
    </source>
</evidence>
<dbReference type="Gene3D" id="1.50.10.10">
    <property type="match status" value="1"/>
</dbReference>
<dbReference type="EMBL" id="VJMJ01000198">
    <property type="protein sequence ID" value="KAF0727328.1"/>
    <property type="molecule type" value="Genomic_DNA"/>
</dbReference>
<feature type="active site" evidence="7">
    <location>
        <position position="413"/>
    </location>
</feature>
<evidence type="ECO:0000256" key="1">
    <source>
        <dbReference type="ARBA" id="ARBA00004240"/>
    </source>
</evidence>
<keyword evidence="9" id="KW-0378">Hydrolase</keyword>
<dbReference type="GO" id="GO:0005509">
    <property type="term" value="F:calcium ion binding"/>
    <property type="evidence" value="ECO:0007669"/>
    <property type="project" value="InterPro"/>
</dbReference>
<feature type="active site" description="Proton donor" evidence="7">
    <location>
        <position position="508"/>
    </location>
</feature>
<feature type="active site" evidence="7">
    <location>
        <position position="530"/>
    </location>
</feature>
<evidence type="ECO:0000256" key="4">
    <source>
        <dbReference type="ARBA" id="ARBA00022824"/>
    </source>
</evidence>
<feature type="binding site" evidence="8">
    <location>
        <position position="614"/>
    </location>
    <ligand>
        <name>Ca(2+)</name>
        <dbReference type="ChEBI" id="CHEBI:29108"/>
    </ligand>
</feature>
<dbReference type="Pfam" id="PF02225">
    <property type="entry name" value="PA"/>
    <property type="match status" value="1"/>
</dbReference>
<sequence>MRRAVPIVAAVLSVHSTLSSTPSSNLATELDNQDAFKGLIDTSSLKDICRTHYVRGDWWHYEWCHEKHVRQFALDRVGGEETDSISLGTFSRKFQSVYEANGDERAYTSHLFLQGDMCHSGQPTSQVARNRSTEVRFTCCTFRPSETYIESVTEPRLCDYLVTVCTPDACHNPPPTSVSDFNATNQELADTVKRMFYHAYDSYMTHAFPLDNLKPMSCSGENFELGKIPMLTLIDTLDTLVVFGDHAEFHRAVELVTSHASFDLDTEVSVFETTIRVLGGLLSAHLFAIDPTLNIYANETYSGGLLKLAVDLGDRLLPAFLTKTGIPYGTVNLRRGVPTDETPIASTAGAGSLTMEFTMLSVLTKNPIYANAARTAVRGLFVRRSALGLLGKHIHAHTGEWTETLSGPGSNSDSFYEYLIKMYTLYGDTESLSMFDAVYSAVMEHNKHGDWYGDVNMWDGCSTTQSFTFDNLVAFWPGMQSLLGEFKLSSRSLNAFYQVWQKYSFLPEQFDVVRWRPKKAQLNGYPLRPELVESTYYMYRSTRDPSWLQAGAIAVESLERYSKTTCGYASIADVETKTQEDTMPSFFLSETCKYLYLLFDDKNFMHQRNYVFTTEAHPFPVLPTDQVEPILQASPALQSSVLSDERRMCPVLPSPFFLDLRFRRQFTDGFELVRPRCRPPTSSPSTKRPVAPSTSSVLHGGKELGEFKVEQLVGGFRARRLSKNSQWMKVSNLGDPKIVVEYQREGSTTSEFRVYDFPEKLTRRCRLLLADGTTISCSAALFGLTSDDSISISIENAPAIYGSPENGCSPLAEDSSHNRIIILMRGQCYFEAKAKAARKAGAVAVVVINTDTKEEMMIMGRSFDVGVDDLDIPAVMVPIAAEAKLREAVANNEPISLEYGIVTAKEFPSVEGSQDDMTVWGPDGWGLRLAAKNKGHANKAPLWTISIADAQQDNDTSEDRGDDDGINDQLLEKLKFLGFSDEQIALVNSDDGNVRMEALVDGLRALGLDSLADQIQSTNSEQDSDIEDTEFDDQENADTQEDDFIEDVLTEVLADES</sequence>
<dbReference type="SUPFAM" id="SSF48225">
    <property type="entry name" value="Seven-hairpin glycosidases"/>
    <property type="match status" value="1"/>
</dbReference>
<dbReference type="PRINTS" id="PR00747">
    <property type="entry name" value="GLYHDRLASE47"/>
</dbReference>
<evidence type="ECO:0000313" key="14">
    <source>
        <dbReference type="Proteomes" id="UP000481153"/>
    </source>
</evidence>
<dbReference type="InterPro" id="IPR001382">
    <property type="entry name" value="Glyco_hydro_47"/>
</dbReference>
<evidence type="ECO:0000256" key="9">
    <source>
        <dbReference type="RuleBase" id="RU361193"/>
    </source>
</evidence>
<feature type="signal peptide" evidence="11">
    <location>
        <begin position="1"/>
        <end position="19"/>
    </location>
</feature>
<reference evidence="13 14" key="1">
    <citation type="submission" date="2019-07" db="EMBL/GenBank/DDBJ databases">
        <title>Genomics analysis of Aphanomyces spp. identifies a new class of oomycete effector associated with host adaptation.</title>
        <authorList>
            <person name="Gaulin E."/>
        </authorList>
    </citation>
    <scope>NUCLEOTIDE SEQUENCE [LARGE SCALE GENOMIC DNA]</scope>
    <source>
        <strain evidence="13 14">ATCC 201684</strain>
    </source>
</reference>
<dbReference type="GO" id="GO:0004571">
    <property type="term" value="F:mannosyl-oligosaccharide 1,2-alpha-mannosidase activity"/>
    <property type="evidence" value="ECO:0007669"/>
    <property type="project" value="InterPro"/>
</dbReference>
<dbReference type="PROSITE" id="PS51914">
    <property type="entry name" value="MRH"/>
    <property type="match status" value="1"/>
</dbReference>
<dbReference type="GO" id="GO:0005975">
    <property type="term" value="P:carbohydrate metabolic process"/>
    <property type="evidence" value="ECO:0007669"/>
    <property type="project" value="InterPro"/>
</dbReference>
<dbReference type="Pfam" id="PF07915">
    <property type="entry name" value="PRKCSH"/>
    <property type="match status" value="1"/>
</dbReference>
<dbReference type="PANTHER" id="PTHR45679">
    <property type="entry name" value="ER DEGRADATION-ENHANCING ALPHA-MANNOSIDASE-LIKE PROTEIN 2"/>
    <property type="match status" value="1"/>
</dbReference>
<feature type="region of interest" description="Disordered" evidence="10">
    <location>
        <begin position="677"/>
        <end position="697"/>
    </location>
</feature>
<name>A0A6G0WJB5_9STRA</name>
<evidence type="ECO:0000256" key="8">
    <source>
        <dbReference type="PIRSR" id="PIRSR601382-2"/>
    </source>
</evidence>
<comment type="subcellular location">
    <subcellularLocation>
        <location evidence="1">Endoplasmic reticulum</location>
    </subcellularLocation>
</comment>
<dbReference type="InterPro" id="IPR012341">
    <property type="entry name" value="6hp_glycosidase-like_sf"/>
</dbReference>
<keyword evidence="3 11" id="KW-0732">Signal</keyword>
<comment type="similarity">
    <text evidence="2 9">Belongs to the glycosyl hydrolase 47 family.</text>
</comment>
<dbReference type="InterPro" id="IPR044674">
    <property type="entry name" value="EDEM1/2/3"/>
</dbReference>
<dbReference type="Pfam" id="PF01532">
    <property type="entry name" value="Glyco_hydro_47"/>
    <property type="match status" value="1"/>
</dbReference>
<feature type="region of interest" description="Disordered" evidence="10">
    <location>
        <begin position="1016"/>
        <end position="1044"/>
    </location>
</feature>
<evidence type="ECO:0000256" key="2">
    <source>
        <dbReference type="ARBA" id="ARBA00007658"/>
    </source>
</evidence>
<keyword evidence="9" id="KW-0326">Glycosidase</keyword>
<feature type="domain" description="MRH" evidence="12">
    <location>
        <begin position="47"/>
        <end position="172"/>
    </location>
</feature>
<keyword evidence="6" id="KW-0325">Glycoprotein</keyword>
<dbReference type="InterPro" id="IPR036026">
    <property type="entry name" value="Seven-hairpin_glycosidases"/>
</dbReference>
<feature type="chain" id="PRO_5026130136" description="alpha-1,2-Mannosidase" evidence="11">
    <location>
        <begin position="20"/>
        <end position="1057"/>
    </location>
</feature>
<evidence type="ECO:0000259" key="12">
    <source>
        <dbReference type="PROSITE" id="PS51914"/>
    </source>
</evidence>
<dbReference type="InterPro" id="IPR046450">
    <property type="entry name" value="PA_dom_sf"/>
</dbReference>
<gene>
    <name evidence="13" type="ORF">Ae201684_014588</name>
</gene>
<protein>
    <recommendedName>
        <fullName evidence="9">alpha-1,2-Mannosidase</fullName>
        <ecNumber evidence="9">3.2.1.-</ecNumber>
    </recommendedName>
</protein>
<comment type="caution">
    <text evidence="13">The sequence shown here is derived from an EMBL/GenBank/DDBJ whole genome shotgun (WGS) entry which is preliminary data.</text>
</comment>
<dbReference type="SUPFAM" id="SSF52025">
    <property type="entry name" value="PA domain"/>
    <property type="match status" value="1"/>
</dbReference>
<keyword evidence="4" id="KW-0256">Endoplasmic reticulum</keyword>
<keyword evidence="5" id="KW-1015">Disulfide bond</keyword>
<evidence type="ECO:0000313" key="13">
    <source>
        <dbReference type="EMBL" id="KAF0727328.1"/>
    </source>
</evidence>
<dbReference type="InterPro" id="IPR044865">
    <property type="entry name" value="MRH_dom"/>
</dbReference>
<evidence type="ECO:0000256" key="10">
    <source>
        <dbReference type="SAM" id="MobiDB-lite"/>
    </source>
</evidence>
<comment type="cofactor">
    <cofactor evidence="8">
        <name>Ca(2+)</name>
        <dbReference type="ChEBI" id="CHEBI:29108"/>
    </cofactor>
</comment>
<keyword evidence="8" id="KW-0479">Metal-binding</keyword>
<feature type="compositionally biased region" description="Low complexity" evidence="10">
    <location>
        <begin position="679"/>
        <end position="689"/>
    </location>
</feature>
<organism evidence="13 14">
    <name type="scientific">Aphanomyces euteiches</name>
    <dbReference type="NCBI Taxonomy" id="100861"/>
    <lineage>
        <taxon>Eukaryota</taxon>
        <taxon>Sar</taxon>
        <taxon>Stramenopiles</taxon>
        <taxon>Oomycota</taxon>
        <taxon>Saprolegniomycetes</taxon>
        <taxon>Saprolegniales</taxon>
        <taxon>Verrucalvaceae</taxon>
        <taxon>Aphanomyces</taxon>
    </lineage>
</organism>
<keyword evidence="8" id="KW-0106">Calcium</keyword>
<accession>A0A6G0WJB5</accession>
<evidence type="ECO:0000256" key="5">
    <source>
        <dbReference type="ARBA" id="ARBA00023157"/>
    </source>
</evidence>
<dbReference type="PANTHER" id="PTHR45679:SF6">
    <property type="entry name" value="ER DEGRADATION-ENHANCING ALPHA-MANNOSIDASE-LIKE PROTEIN 2"/>
    <property type="match status" value="1"/>
</dbReference>
<evidence type="ECO:0000256" key="3">
    <source>
        <dbReference type="ARBA" id="ARBA00022729"/>
    </source>
</evidence>
<proteinExistence type="inferred from homology"/>
<dbReference type="VEuPathDB" id="FungiDB:AeMF1_011070"/>
<dbReference type="GO" id="GO:0044322">
    <property type="term" value="C:endoplasmic reticulum quality control compartment"/>
    <property type="evidence" value="ECO:0007669"/>
    <property type="project" value="GOC"/>
</dbReference>
<evidence type="ECO:0000256" key="11">
    <source>
        <dbReference type="SAM" id="SignalP"/>
    </source>
</evidence>
<feature type="compositionally biased region" description="Acidic residues" evidence="10">
    <location>
        <begin position="1022"/>
        <end position="1044"/>
    </location>
</feature>
<dbReference type="InterPro" id="IPR012913">
    <property type="entry name" value="OS9-like_dom"/>
</dbReference>
<dbReference type="Gene3D" id="2.70.130.10">
    <property type="entry name" value="Mannose-6-phosphate receptor binding domain"/>
    <property type="match status" value="1"/>
</dbReference>
<dbReference type="Proteomes" id="UP000481153">
    <property type="component" value="Unassembled WGS sequence"/>
</dbReference>